<proteinExistence type="predicted"/>
<evidence type="ECO:0000313" key="2">
    <source>
        <dbReference type="EMBL" id="MFC3700088.1"/>
    </source>
</evidence>
<feature type="region of interest" description="Disordered" evidence="1">
    <location>
        <begin position="213"/>
        <end position="233"/>
    </location>
</feature>
<protein>
    <submittedName>
        <fullName evidence="2">Uncharacterized protein</fullName>
    </submittedName>
</protein>
<comment type="caution">
    <text evidence="2">The sequence shown here is derived from an EMBL/GenBank/DDBJ whole genome shotgun (WGS) entry which is preliminary data.</text>
</comment>
<keyword evidence="3" id="KW-1185">Reference proteome</keyword>
<dbReference type="RefSeq" id="WP_290282906.1">
    <property type="nucleotide sequence ID" value="NZ_JAUFQI010000001.1"/>
</dbReference>
<accession>A0ABV7WL90</accession>
<organism evidence="2 3">
    <name type="scientific">Reinekea marina</name>
    <dbReference type="NCBI Taxonomy" id="1310421"/>
    <lineage>
        <taxon>Bacteria</taxon>
        <taxon>Pseudomonadati</taxon>
        <taxon>Pseudomonadota</taxon>
        <taxon>Gammaproteobacteria</taxon>
        <taxon>Oceanospirillales</taxon>
        <taxon>Saccharospirillaceae</taxon>
        <taxon>Reinekea</taxon>
    </lineage>
</organism>
<dbReference type="Proteomes" id="UP001595710">
    <property type="component" value="Unassembled WGS sequence"/>
</dbReference>
<evidence type="ECO:0000256" key="1">
    <source>
        <dbReference type="SAM" id="MobiDB-lite"/>
    </source>
</evidence>
<dbReference type="EMBL" id="JBHRYN010000002">
    <property type="protein sequence ID" value="MFC3700088.1"/>
    <property type="molecule type" value="Genomic_DNA"/>
</dbReference>
<feature type="region of interest" description="Disordered" evidence="1">
    <location>
        <begin position="76"/>
        <end position="143"/>
    </location>
</feature>
<evidence type="ECO:0000313" key="3">
    <source>
        <dbReference type="Proteomes" id="UP001595710"/>
    </source>
</evidence>
<reference evidence="3" key="1">
    <citation type="journal article" date="2019" name="Int. J. Syst. Evol. Microbiol.">
        <title>The Global Catalogue of Microorganisms (GCM) 10K type strain sequencing project: providing services to taxonomists for standard genome sequencing and annotation.</title>
        <authorList>
            <consortium name="The Broad Institute Genomics Platform"/>
            <consortium name="The Broad Institute Genome Sequencing Center for Infectious Disease"/>
            <person name="Wu L."/>
            <person name="Ma J."/>
        </authorList>
    </citation>
    <scope>NUCLEOTIDE SEQUENCE [LARGE SCALE GENOMIC DNA]</scope>
    <source>
        <strain evidence="3">CECT 8288</strain>
    </source>
</reference>
<sequence length="233" mass="25121">MTEPLYDLSFKGDLIDGFFQDFVKADLQTLVKADEKYINLLFSGSEQSIKRGVDKATAIKFQQAFKKAGAKLVVRPHKSGASTEKVVQSAQPTSNSAAEPIKTAPAPKQEEVQPSTAEQWSTTLDSVPGESRPELSEHHQPDIKAPEAIPDWSVSEPGAQLGDTAPEQAVEFDFSDLSVAEAGEDLILEKPIEPAPPALNLDSLSLAEAGATLETLQDDKEPVQVDISHLSTE</sequence>
<name>A0ABV7WL90_9GAMM</name>
<feature type="compositionally biased region" description="Polar residues" evidence="1">
    <location>
        <begin position="112"/>
        <end position="125"/>
    </location>
</feature>
<feature type="compositionally biased region" description="Basic and acidic residues" evidence="1">
    <location>
        <begin position="131"/>
        <end position="143"/>
    </location>
</feature>
<gene>
    <name evidence="2" type="ORF">ACFOND_00435</name>
</gene>
<feature type="compositionally biased region" description="Polar residues" evidence="1">
    <location>
        <begin position="80"/>
        <end position="97"/>
    </location>
</feature>